<evidence type="ECO:0000313" key="1">
    <source>
        <dbReference type="EMBL" id="CDF34580.1"/>
    </source>
</evidence>
<dbReference type="Proteomes" id="UP000012073">
    <property type="component" value="Unassembled WGS sequence"/>
</dbReference>
<dbReference type="GeneID" id="17322118"/>
<dbReference type="Gramene" id="CDF34580">
    <property type="protein sequence ID" value="CDF34580"/>
    <property type="gene ID" value="CHC_T00003190001"/>
</dbReference>
<dbReference type="RefSeq" id="XP_005714399.1">
    <property type="nucleotide sequence ID" value="XM_005714342.1"/>
</dbReference>
<name>R7QAU5_CHOCR</name>
<dbReference type="KEGG" id="ccp:CHC_T00003190001"/>
<keyword evidence="2" id="KW-1185">Reference proteome</keyword>
<dbReference type="AlphaFoldDB" id="R7QAU5"/>
<protein>
    <submittedName>
        <fullName evidence="1">Uncharacterized protein</fullName>
    </submittedName>
</protein>
<accession>R7QAU5</accession>
<sequence length="114" mass="12899">MYKSPMLPLYFTTTSLPHAPCPAPLHMPLHKHLHSSLQNSTISMKTPFTLLFLTCLLSISTSAAIRSVNELNARQGVLDIDLFDDPESQRLERCMHSVCFPLYPRAFSDFSPTY</sequence>
<reference evidence="2" key="1">
    <citation type="journal article" date="2013" name="Proc. Natl. Acad. Sci. U.S.A.">
        <title>Genome structure and metabolic features in the red seaweed Chondrus crispus shed light on evolution of the Archaeplastida.</title>
        <authorList>
            <person name="Collen J."/>
            <person name="Porcel B."/>
            <person name="Carre W."/>
            <person name="Ball S.G."/>
            <person name="Chaparro C."/>
            <person name="Tonon T."/>
            <person name="Barbeyron T."/>
            <person name="Michel G."/>
            <person name="Noel B."/>
            <person name="Valentin K."/>
            <person name="Elias M."/>
            <person name="Artiguenave F."/>
            <person name="Arun A."/>
            <person name="Aury J.M."/>
            <person name="Barbosa-Neto J.F."/>
            <person name="Bothwell J.H."/>
            <person name="Bouget F.Y."/>
            <person name="Brillet L."/>
            <person name="Cabello-Hurtado F."/>
            <person name="Capella-Gutierrez S."/>
            <person name="Charrier B."/>
            <person name="Cladiere L."/>
            <person name="Cock J.M."/>
            <person name="Coelho S.M."/>
            <person name="Colleoni C."/>
            <person name="Czjzek M."/>
            <person name="Da Silva C."/>
            <person name="Delage L."/>
            <person name="Denoeud F."/>
            <person name="Deschamps P."/>
            <person name="Dittami S.M."/>
            <person name="Gabaldon T."/>
            <person name="Gachon C.M."/>
            <person name="Groisillier A."/>
            <person name="Herve C."/>
            <person name="Jabbari K."/>
            <person name="Katinka M."/>
            <person name="Kloareg B."/>
            <person name="Kowalczyk N."/>
            <person name="Labadie K."/>
            <person name="Leblanc C."/>
            <person name="Lopez P.J."/>
            <person name="McLachlan D.H."/>
            <person name="Meslet-Cladiere L."/>
            <person name="Moustafa A."/>
            <person name="Nehr Z."/>
            <person name="Nyvall Collen P."/>
            <person name="Panaud O."/>
            <person name="Partensky F."/>
            <person name="Poulain J."/>
            <person name="Rensing S.A."/>
            <person name="Rousvoal S."/>
            <person name="Samson G."/>
            <person name="Symeonidi A."/>
            <person name="Weissenbach J."/>
            <person name="Zambounis A."/>
            <person name="Wincker P."/>
            <person name="Boyen C."/>
        </authorList>
    </citation>
    <scope>NUCLEOTIDE SEQUENCE [LARGE SCALE GENOMIC DNA]</scope>
    <source>
        <strain evidence="2">cv. Stackhouse</strain>
    </source>
</reference>
<proteinExistence type="predicted"/>
<gene>
    <name evidence="1" type="ORF">CHC_T00003190001</name>
</gene>
<organism evidence="1 2">
    <name type="scientific">Chondrus crispus</name>
    <name type="common">Carrageen Irish moss</name>
    <name type="synonym">Polymorpha crispa</name>
    <dbReference type="NCBI Taxonomy" id="2769"/>
    <lineage>
        <taxon>Eukaryota</taxon>
        <taxon>Rhodophyta</taxon>
        <taxon>Florideophyceae</taxon>
        <taxon>Rhodymeniophycidae</taxon>
        <taxon>Gigartinales</taxon>
        <taxon>Gigartinaceae</taxon>
        <taxon>Chondrus</taxon>
    </lineage>
</organism>
<dbReference type="EMBL" id="HG001700">
    <property type="protein sequence ID" value="CDF34580.1"/>
    <property type="molecule type" value="Genomic_DNA"/>
</dbReference>
<evidence type="ECO:0000313" key="2">
    <source>
        <dbReference type="Proteomes" id="UP000012073"/>
    </source>
</evidence>